<evidence type="ECO:0000313" key="2">
    <source>
        <dbReference type="EMBL" id="CAH9077148.1"/>
    </source>
</evidence>
<evidence type="ECO:0008006" key="4">
    <source>
        <dbReference type="Google" id="ProtNLM"/>
    </source>
</evidence>
<gene>
    <name evidence="2" type="ORF">CEPIT_LOCUS6067</name>
</gene>
<accession>A0AAV0CIN8</accession>
<name>A0AAV0CIN8_9ASTE</name>
<keyword evidence="1" id="KW-0812">Transmembrane</keyword>
<evidence type="ECO:0000313" key="3">
    <source>
        <dbReference type="Proteomes" id="UP001152523"/>
    </source>
</evidence>
<evidence type="ECO:0000256" key="1">
    <source>
        <dbReference type="SAM" id="Phobius"/>
    </source>
</evidence>
<sequence>MVPDLTYEPAIYCNCGLKSPLYVARENGWKFYGCQRWKEGGCGFLTWEKEGGNNNESSESDFQEVKNFLVQLRDEIQSLGRELAESAERRKYNSLAIIVVMIVVVATTVMKIVLESSK</sequence>
<dbReference type="AlphaFoldDB" id="A0AAV0CIN8"/>
<organism evidence="2 3">
    <name type="scientific">Cuscuta epithymum</name>
    <dbReference type="NCBI Taxonomy" id="186058"/>
    <lineage>
        <taxon>Eukaryota</taxon>
        <taxon>Viridiplantae</taxon>
        <taxon>Streptophyta</taxon>
        <taxon>Embryophyta</taxon>
        <taxon>Tracheophyta</taxon>
        <taxon>Spermatophyta</taxon>
        <taxon>Magnoliopsida</taxon>
        <taxon>eudicotyledons</taxon>
        <taxon>Gunneridae</taxon>
        <taxon>Pentapetalae</taxon>
        <taxon>asterids</taxon>
        <taxon>lamiids</taxon>
        <taxon>Solanales</taxon>
        <taxon>Convolvulaceae</taxon>
        <taxon>Cuscuteae</taxon>
        <taxon>Cuscuta</taxon>
        <taxon>Cuscuta subgen. Cuscuta</taxon>
    </lineage>
</organism>
<dbReference type="Proteomes" id="UP001152523">
    <property type="component" value="Unassembled WGS sequence"/>
</dbReference>
<reference evidence="2" key="1">
    <citation type="submission" date="2022-07" db="EMBL/GenBank/DDBJ databases">
        <authorList>
            <person name="Macas J."/>
            <person name="Novak P."/>
            <person name="Neumann P."/>
        </authorList>
    </citation>
    <scope>NUCLEOTIDE SEQUENCE</scope>
</reference>
<keyword evidence="3" id="KW-1185">Reference proteome</keyword>
<keyword evidence="1" id="KW-1133">Transmembrane helix</keyword>
<feature type="transmembrane region" description="Helical" evidence="1">
    <location>
        <begin position="95"/>
        <end position="114"/>
    </location>
</feature>
<proteinExistence type="predicted"/>
<dbReference type="EMBL" id="CAMAPF010000031">
    <property type="protein sequence ID" value="CAH9077148.1"/>
    <property type="molecule type" value="Genomic_DNA"/>
</dbReference>
<keyword evidence="1" id="KW-0472">Membrane</keyword>
<protein>
    <recommendedName>
        <fullName evidence="4">Zinc finger GRF-type domain-containing protein</fullName>
    </recommendedName>
</protein>
<comment type="caution">
    <text evidence="2">The sequence shown here is derived from an EMBL/GenBank/DDBJ whole genome shotgun (WGS) entry which is preliminary data.</text>
</comment>